<dbReference type="Proteomes" id="UP000044026">
    <property type="component" value="Unassembled WGS sequence"/>
</dbReference>
<dbReference type="EMBL" id="CDOE01000072">
    <property type="protein sequence ID" value="CEN38856.1"/>
    <property type="molecule type" value="Genomic_DNA"/>
</dbReference>
<accession>A0A0B7HGK9</accession>
<sequence>MKQTILNELRSTIGDETIDFYVFAERKVPRLASIFFIFFGILLTIMVLGIGGFDFEKKIGAGGDSFYNTMNAFMIMVSGIFVLIGIGITIWGVVSFFQNGGHFVGTPTRLIHYKKGSTQIYPWGDFTGNIDMNSSKRYITFFLHSNLKVEVEGNMYMICDVINLFSADNILEIERISRQRITENKDSNKFAF</sequence>
<gene>
    <name evidence="1" type="ORF">CCAN12_740057</name>
</gene>
<reference evidence="1 2" key="1">
    <citation type="submission" date="2015-01" db="EMBL/GenBank/DDBJ databases">
        <authorList>
            <person name="Xiang T."/>
            <person name="Song Y."/>
            <person name="Huang L."/>
            <person name="Wang B."/>
            <person name="Wu P."/>
        </authorList>
    </citation>
    <scope>NUCLEOTIDE SEQUENCE [LARGE SCALE GENOMIC DNA]</scope>
    <source>
        <strain evidence="1 2">Cc12</strain>
    </source>
</reference>
<proteinExistence type="predicted"/>
<dbReference type="RefSeq" id="WP_042001059.1">
    <property type="nucleotide sequence ID" value="NZ_CP022382.1"/>
</dbReference>
<organism evidence="1 2">
    <name type="scientific">Capnocytophaga canimorsus</name>
    <dbReference type="NCBI Taxonomy" id="28188"/>
    <lineage>
        <taxon>Bacteria</taxon>
        <taxon>Pseudomonadati</taxon>
        <taxon>Bacteroidota</taxon>
        <taxon>Flavobacteriia</taxon>
        <taxon>Flavobacteriales</taxon>
        <taxon>Flavobacteriaceae</taxon>
        <taxon>Capnocytophaga</taxon>
    </lineage>
</organism>
<dbReference type="GeneID" id="69580890"/>
<name>A0A0B7HGK9_9FLAO</name>
<dbReference type="AlphaFoldDB" id="A0A0B7HGK9"/>
<evidence type="ECO:0000313" key="2">
    <source>
        <dbReference type="Proteomes" id="UP000044026"/>
    </source>
</evidence>
<evidence type="ECO:0000313" key="1">
    <source>
        <dbReference type="EMBL" id="CEN38856.1"/>
    </source>
</evidence>
<protein>
    <submittedName>
        <fullName evidence="1">Uncharacterized protein</fullName>
    </submittedName>
</protein>